<evidence type="ECO:0000313" key="4">
    <source>
        <dbReference type="EMBL" id="HIZ46946.1"/>
    </source>
</evidence>
<evidence type="ECO:0000256" key="3">
    <source>
        <dbReference type="SAM" id="MobiDB-lite"/>
    </source>
</evidence>
<protein>
    <submittedName>
        <fullName evidence="4">DegV family protein</fullName>
    </submittedName>
</protein>
<proteinExistence type="predicted"/>
<dbReference type="SUPFAM" id="SSF82549">
    <property type="entry name" value="DAK1/DegV-like"/>
    <property type="match status" value="1"/>
</dbReference>
<dbReference type="Gene3D" id="3.40.50.10170">
    <property type="match status" value="1"/>
</dbReference>
<dbReference type="Pfam" id="PF02645">
    <property type="entry name" value="DegV"/>
    <property type="match status" value="1"/>
</dbReference>
<reference evidence="4" key="2">
    <citation type="submission" date="2021-04" db="EMBL/GenBank/DDBJ databases">
        <authorList>
            <person name="Gilroy R."/>
        </authorList>
    </citation>
    <scope>NUCLEOTIDE SEQUENCE</scope>
    <source>
        <strain evidence="4">ChiHjej12B11-14209</strain>
    </source>
</reference>
<dbReference type="InterPro" id="IPR043168">
    <property type="entry name" value="DegV_C"/>
</dbReference>
<dbReference type="AlphaFoldDB" id="A0A9D2F0Z1"/>
<dbReference type="EMBL" id="DXBM01000067">
    <property type="protein sequence ID" value="HIZ46946.1"/>
    <property type="molecule type" value="Genomic_DNA"/>
</dbReference>
<dbReference type="GO" id="GO:0008289">
    <property type="term" value="F:lipid binding"/>
    <property type="evidence" value="ECO:0007669"/>
    <property type="project" value="UniProtKB-KW"/>
</dbReference>
<name>A0A9D2F0Z1_9ACTN</name>
<keyword evidence="2" id="KW-0446">Lipid-binding</keyword>
<dbReference type="PROSITE" id="PS51482">
    <property type="entry name" value="DEGV"/>
    <property type="match status" value="1"/>
</dbReference>
<dbReference type="Proteomes" id="UP000824062">
    <property type="component" value="Unassembled WGS sequence"/>
</dbReference>
<reference evidence="4" key="1">
    <citation type="journal article" date="2021" name="PeerJ">
        <title>Extensive microbial diversity within the chicken gut microbiome revealed by metagenomics and culture.</title>
        <authorList>
            <person name="Gilroy R."/>
            <person name="Ravi A."/>
            <person name="Getino M."/>
            <person name="Pursley I."/>
            <person name="Horton D.L."/>
            <person name="Alikhan N.F."/>
            <person name="Baker D."/>
            <person name="Gharbi K."/>
            <person name="Hall N."/>
            <person name="Watson M."/>
            <person name="Adriaenssens E.M."/>
            <person name="Foster-Nyarko E."/>
            <person name="Jarju S."/>
            <person name="Secka A."/>
            <person name="Antonio M."/>
            <person name="Oren A."/>
            <person name="Chaudhuri R.R."/>
            <person name="La Ragione R."/>
            <person name="Hildebrand F."/>
            <person name="Pallen M.J."/>
        </authorList>
    </citation>
    <scope>NUCLEOTIDE SEQUENCE</scope>
    <source>
        <strain evidence="4">ChiHjej12B11-14209</strain>
    </source>
</reference>
<feature type="region of interest" description="Disordered" evidence="3">
    <location>
        <begin position="1"/>
        <end position="20"/>
    </location>
</feature>
<organism evidence="4 5">
    <name type="scientific">Candidatus Olsenella pullistercoris</name>
    <dbReference type="NCBI Taxonomy" id="2838712"/>
    <lineage>
        <taxon>Bacteria</taxon>
        <taxon>Bacillati</taxon>
        <taxon>Actinomycetota</taxon>
        <taxon>Coriobacteriia</taxon>
        <taxon>Coriobacteriales</taxon>
        <taxon>Atopobiaceae</taxon>
        <taxon>Olsenella</taxon>
    </lineage>
</organism>
<comment type="function">
    <text evidence="1">May bind long-chain fatty acids, such as palmitate, and may play a role in lipid transport or fatty acid metabolism.</text>
</comment>
<comment type="caution">
    <text evidence="4">The sequence shown here is derived from an EMBL/GenBank/DDBJ whole genome shotgun (WGS) entry which is preliminary data.</text>
</comment>
<evidence type="ECO:0000256" key="1">
    <source>
        <dbReference type="ARBA" id="ARBA00003238"/>
    </source>
</evidence>
<accession>A0A9D2F0Z1</accession>
<dbReference type="PANTHER" id="PTHR33434">
    <property type="entry name" value="DEGV DOMAIN-CONTAINING PROTEIN DR_1986-RELATED"/>
    <property type="match status" value="1"/>
</dbReference>
<evidence type="ECO:0000313" key="5">
    <source>
        <dbReference type="Proteomes" id="UP000824062"/>
    </source>
</evidence>
<dbReference type="PANTHER" id="PTHR33434:SF3">
    <property type="entry name" value="DEGV DOMAIN-CONTAINING PROTEIN YITS"/>
    <property type="match status" value="1"/>
</dbReference>
<dbReference type="InterPro" id="IPR003797">
    <property type="entry name" value="DegV"/>
</dbReference>
<dbReference type="InterPro" id="IPR050270">
    <property type="entry name" value="DegV_domain_contain"/>
</dbReference>
<dbReference type="NCBIfam" id="TIGR00762">
    <property type="entry name" value="DegV"/>
    <property type="match status" value="1"/>
</dbReference>
<sequence length="347" mass="37585">MSSSEKDLAQEVVSEDNANAQASQEAARLGRAYHRASNVKIIVDSCADFAPGVAEALGVEIVHFTYVMSGKEYADDLWRSMTPKEFYDRMRAGETATTSAVTPGHYLEHFERAAEEGTPTVYLAFTRGLSSSIDAARQAAEMVRESHPGFEIYVVDNVCPSAAAELLAIEAVRQAANGLSAKELVAWAEEARYYVHGYFTLESFDALARGGRIPPAAATVGGKLDIKPELSYDTSGALTLRGMCRGRKKALRAILADFKANYLGEEGGDEKLPIAVISADAEKDAMWLAEQVRREPGCSDVPVIYSSVGPVIGAHVGPGMVALLFWGKDRREALSFTDRIARKVRGQ</sequence>
<gene>
    <name evidence="4" type="ORF">IAA19_08040</name>
</gene>
<evidence type="ECO:0000256" key="2">
    <source>
        <dbReference type="ARBA" id="ARBA00023121"/>
    </source>
</evidence>
<dbReference type="Gene3D" id="3.30.1180.10">
    <property type="match status" value="1"/>
</dbReference>